<evidence type="ECO:0000313" key="3">
    <source>
        <dbReference type="Proteomes" id="UP001279642"/>
    </source>
</evidence>
<dbReference type="CDD" id="cd03788">
    <property type="entry name" value="GT20_TPS"/>
    <property type="match status" value="1"/>
</dbReference>
<dbReference type="EMBL" id="JAXCLW010000004">
    <property type="protein sequence ID" value="MDY0884193.1"/>
    <property type="molecule type" value="Genomic_DNA"/>
</dbReference>
<reference evidence="2 3" key="1">
    <citation type="journal article" date="2016" name="Antonie Van Leeuwenhoek">
        <title>Dongia soli sp. nov., isolated from soil from Dokdo, Korea.</title>
        <authorList>
            <person name="Kim D.U."/>
            <person name="Lee H."/>
            <person name="Kim H."/>
            <person name="Kim S.G."/>
            <person name="Ka J.O."/>
        </authorList>
    </citation>
    <scope>NUCLEOTIDE SEQUENCE [LARGE SCALE GENOMIC DNA]</scope>
    <source>
        <strain evidence="2 3">D78</strain>
    </source>
</reference>
<dbReference type="Gene3D" id="3.40.50.2000">
    <property type="entry name" value="Glycogen Phosphorylase B"/>
    <property type="match status" value="2"/>
</dbReference>
<comment type="caution">
    <text evidence="2">The sequence shown here is derived from an EMBL/GenBank/DDBJ whole genome shotgun (WGS) entry which is preliminary data.</text>
</comment>
<sequence>MARLVIVSNRVAPPSERQQKAGGLAVALKEALKGDVLWFGWSGQIAKETSTTPTITEGKRLTVATIDLGEQDYKHFYVGFSNSTLWPLFHFRLGLLDFLREDYQGYLKTNEDFAAALAPLLRPDDVIWIHDYHLIPLAAALRRHNQMQRMGFYLHIPFAPTAIMDALPCAEEIVSSLCDYDVVGFQTEADKRNFMACAVQYAGAELTSDHTLSAGKRSVRAVAIPVGIDADAFAKAAEASSGSKEAKRMQESLVGRKLIVGVDRLDYSKGLTNRFEAYSRLFDRFPQHRLKVSYLQVAARSREDVIRYQNLKRDLDRLCGKVNGKFAEFDWVPLRYMTRSLPRSLLAGFYRSAHVGLVTPLRDGMNLVAKEYIAAQNEEDPGVLILSKFAGAAESMDQAIIINPYDPDQIAEAIHQALTMPLGERQARNKALQTIVREQSAGAWCRNSLMELRAC</sequence>
<accession>A0ABU5EFF9</accession>
<protein>
    <submittedName>
        <fullName evidence="2">Trehalose-6-phosphate synthase</fullName>
    </submittedName>
</protein>
<dbReference type="Proteomes" id="UP001279642">
    <property type="component" value="Unassembled WGS sequence"/>
</dbReference>
<dbReference type="Pfam" id="PF00982">
    <property type="entry name" value="Glyco_transf_20"/>
    <property type="match status" value="1"/>
</dbReference>
<evidence type="ECO:0000256" key="1">
    <source>
        <dbReference type="ARBA" id="ARBA00008799"/>
    </source>
</evidence>
<dbReference type="InterPro" id="IPR001830">
    <property type="entry name" value="Glyco_trans_20"/>
</dbReference>
<organism evidence="2 3">
    <name type="scientific">Dongia soli</name>
    <dbReference type="NCBI Taxonomy" id="600628"/>
    <lineage>
        <taxon>Bacteria</taxon>
        <taxon>Pseudomonadati</taxon>
        <taxon>Pseudomonadota</taxon>
        <taxon>Alphaproteobacteria</taxon>
        <taxon>Rhodospirillales</taxon>
        <taxon>Dongiaceae</taxon>
        <taxon>Dongia</taxon>
    </lineage>
</organism>
<dbReference type="SUPFAM" id="SSF53756">
    <property type="entry name" value="UDP-Glycosyltransferase/glycogen phosphorylase"/>
    <property type="match status" value="1"/>
</dbReference>
<keyword evidence="3" id="KW-1185">Reference proteome</keyword>
<evidence type="ECO:0000313" key="2">
    <source>
        <dbReference type="EMBL" id="MDY0884193.1"/>
    </source>
</evidence>
<name>A0ABU5EFF9_9PROT</name>
<gene>
    <name evidence="2" type="ORF">SMD27_15205</name>
</gene>
<comment type="similarity">
    <text evidence="1">Belongs to the glycosyltransferase 20 family.</text>
</comment>
<dbReference type="PANTHER" id="PTHR10788">
    <property type="entry name" value="TREHALOSE-6-PHOSPHATE SYNTHASE"/>
    <property type="match status" value="1"/>
</dbReference>
<proteinExistence type="inferred from homology"/>
<dbReference type="RefSeq" id="WP_320509263.1">
    <property type="nucleotide sequence ID" value="NZ_JAXCLW010000004.1"/>
</dbReference>
<dbReference type="PANTHER" id="PTHR10788:SF106">
    <property type="entry name" value="BCDNA.GH08860"/>
    <property type="match status" value="1"/>
</dbReference>